<reference evidence="2" key="2">
    <citation type="submission" date="2022-12" db="EMBL/GenBank/DDBJ databases">
        <authorList>
            <person name="Dechsakulwatana C."/>
            <person name="Rungsihiranrut A."/>
            <person name="Muangchinda C."/>
            <person name="Ningthoujam R."/>
            <person name="Klankeo P."/>
            <person name="Pinyakong O."/>
        </authorList>
    </citation>
    <scope>NUCLEOTIDE SEQUENCE</scope>
    <source>
        <strain evidence="2">TL01-2</strain>
    </source>
</reference>
<feature type="coiled-coil region" evidence="1">
    <location>
        <begin position="163"/>
        <end position="194"/>
    </location>
</feature>
<comment type="caution">
    <text evidence="2">The sequence shown here is derived from an EMBL/GenBank/DDBJ whole genome shotgun (WGS) entry which is preliminary data.</text>
</comment>
<dbReference type="EMBL" id="JAPTGD010000002">
    <property type="protein sequence ID" value="MDU9693235.1"/>
    <property type="molecule type" value="Genomic_DNA"/>
</dbReference>
<gene>
    <name evidence="2" type="ORF">O0Q50_18835</name>
</gene>
<organism evidence="2 3">
    <name type="scientific">Priestia aryabhattai</name>
    <name type="common">Bacillus aryabhattai</name>
    <dbReference type="NCBI Taxonomy" id="412384"/>
    <lineage>
        <taxon>Bacteria</taxon>
        <taxon>Bacillati</taxon>
        <taxon>Bacillota</taxon>
        <taxon>Bacilli</taxon>
        <taxon>Bacillales</taxon>
        <taxon>Bacillaceae</taxon>
        <taxon>Priestia</taxon>
    </lineage>
</organism>
<sequence>MAAVEELNGFYLEDKDNIVTLLIHNIMSFLQRSSFNCYLEEEIKETIMPFTYSEAFIRNFLKENLFVTEISDDVIKSFRKCCRIYFFNENKYKFKQKSRKYPSTVYLPPGEKGSSLNEMLKKSAHKEIKKIYLASVFSNETSQLKDLVLFIKKELDPTVKPILLQLQIELNSLISKFEEELRKIIKEVAEYRTL</sequence>
<evidence type="ECO:0000313" key="3">
    <source>
        <dbReference type="Proteomes" id="UP001269400"/>
    </source>
</evidence>
<protein>
    <submittedName>
        <fullName evidence="2">Uncharacterized protein</fullName>
    </submittedName>
</protein>
<dbReference type="AlphaFoldDB" id="A0AAX6NCL1"/>
<dbReference type="Proteomes" id="UP001269400">
    <property type="component" value="Unassembled WGS sequence"/>
</dbReference>
<evidence type="ECO:0000256" key="1">
    <source>
        <dbReference type="SAM" id="Coils"/>
    </source>
</evidence>
<accession>A0AAX6NCL1</accession>
<dbReference type="RefSeq" id="WP_316910463.1">
    <property type="nucleotide sequence ID" value="NZ_JAPTGD010000002.1"/>
</dbReference>
<reference evidence="2" key="1">
    <citation type="journal article" date="2022" name="J Environ Chem Eng">
        <title>Biodegradation of petroleum oil using a constructed nonpathogenic and heavy metal-tolerant bacterial consortium isolated from marine sponges.</title>
        <authorList>
            <person name="Dechsakulwatana C."/>
            <person name="Rungsihiranrut A."/>
            <person name="Muangchinda C."/>
            <person name="Ningthoujam R."/>
            <person name="Klankeo P."/>
            <person name="Pinyakong O."/>
        </authorList>
    </citation>
    <scope>NUCLEOTIDE SEQUENCE</scope>
    <source>
        <strain evidence="2">TL01-2</strain>
    </source>
</reference>
<evidence type="ECO:0000313" key="2">
    <source>
        <dbReference type="EMBL" id="MDU9693235.1"/>
    </source>
</evidence>
<name>A0AAX6NCL1_PRIAR</name>
<proteinExistence type="predicted"/>
<keyword evidence="1" id="KW-0175">Coiled coil</keyword>